<evidence type="ECO:0000313" key="3">
    <source>
        <dbReference type="Proteomes" id="UP000384354"/>
    </source>
</evidence>
<accession>A0A5E4YUQ7</accession>
<dbReference type="SUPFAM" id="SSF53850">
    <property type="entry name" value="Periplasmic binding protein-like II"/>
    <property type="match status" value="1"/>
</dbReference>
<dbReference type="Proteomes" id="UP000384354">
    <property type="component" value="Unassembled WGS sequence"/>
</dbReference>
<protein>
    <submittedName>
        <fullName evidence="2">ABC transporter substrate-binding protein</fullName>
    </submittedName>
</protein>
<evidence type="ECO:0000256" key="1">
    <source>
        <dbReference type="ARBA" id="ARBA00006987"/>
    </source>
</evidence>
<dbReference type="Gene3D" id="3.40.190.10">
    <property type="entry name" value="Periplasmic binding protein-like II"/>
    <property type="match status" value="1"/>
</dbReference>
<name>A0A5E4YUQ7_9BURK</name>
<dbReference type="GeneID" id="71059001"/>
<dbReference type="AlphaFoldDB" id="A0A5E4YUQ7"/>
<comment type="similarity">
    <text evidence="1">Belongs to the UPF0065 (bug) family.</text>
</comment>
<dbReference type="PIRSF" id="PIRSF017082">
    <property type="entry name" value="YflP"/>
    <property type="match status" value="1"/>
</dbReference>
<dbReference type="InterPro" id="IPR005064">
    <property type="entry name" value="BUG"/>
</dbReference>
<reference evidence="2 3" key="1">
    <citation type="submission" date="2019-08" db="EMBL/GenBank/DDBJ databases">
        <authorList>
            <person name="Peeters C."/>
        </authorList>
    </citation>
    <scope>NUCLEOTIDE SEQUENCE [LARGE SCALE GENOMIC DNA]</scope>
    <source>
        <strain evidence="2 3">LMG 31106</strain>
    </source>
</reference>
<dbReference type="OrthoDB" id="8678477at2"/>
<dbReference type="RefSeq" id="WP_026437511.1">
    <property type="nucleotide sequence ID" value="NZ_CABPSL010000034.1"/>
</dbReference>
<sequence length="331" mass="34871">MIKRREWMKAAGFATLSLGTVRSVKAQPVPKLLKIINGFPPGGVVDAVARRVAEGLAVTEPGVNVIVDNRVGAGGRIAVSAVKAAVDDGSTLLFTPDAVLSLYPFVYSKLDYDPFADLAPVATVATTTDALALGPLVPPSVRGLRDFLAWAKEHPEHASFGSPGTGTPLHLLGALVAKEAGVYLRHVAYRGAAPGVTDLIGGQIACMAAPTGTFLSFQKAGKLRIIATSGPQRTPFTPDTPTFAEQKFGADYPAGDQWLGFFAPSGVSPQTVSRLHQMVAEAVNRKAVAEALASLGLVAHSLTPQAMASSLRKQHEKWWEVVRRVGFTAES</sequence>
<gene>
    <name evidence="2" type="ORF">PCE31106_04741</name>
</gene>
<dbReference type="Gene3D" id="3.40.190.150">
    <property type="entry name" value="Bordetella uptake gene, domain 1"/>
    <property type="match status" value="1"/>
</dbReference>
<proteinExistence type="inferred from homology"/>
<dbReference type="InterPro" id="IPR042100">
    <property type="entry name" value="Bug_dom1"/>
</dbReference>
<dbReference type="Pfam" id="PF03401">
    <property type="entry name" value="TctC"/>
    <property type="match status" value="1"/>
</dbReference>
<dbReference type="PANTHER" id="PTHR42928">
    <property type="entry name" value="TRICARBOXYLATE-BINDING PROTEIN"/>
    <property type="match status" value="1"/>
</dbReference>
<dbReference type="EMBL" id="CABPSL010000034">
    <property type="protein sequence ID" value="VVE52222.1"/>
    <property type="molecule type" value="Genomic_DNA"/>
</dbReference>
<dbReference type="PANTHER" id="PTHR42928:SF5">
    <property type="entry name" value="BLR1237 PROTEIN"/>
    <property type="match status" value="1"/>
</dbReference>
<organism evidence="2 3">
    <name type="scientific">Pandoraea cepalis</name>
    <dbReference type="NCBI Taxonomy" id="2508294"/>
    <lineage>
        <taxon>Bacteria</taxon>
        <taxon>Pseudomonadati</taxon>
        <taxon>Pseudomonadota</taxon>
        <taxon>Betaproteobacteria</taxon>
        <taxon>Burkholderiales</taxon>
        <taxon>Burkholderiaceae</taxon>
        <taxon>Pandoraea</taxon>
    </lineage>
</organism>
<evidence type="ECO:0000313" key="2">
    <source>
        <dbReference type="EMBL" id="VVE52222.1"/>
    </source>
</evidence>